<gene>
    <name evidence="3" type="ordered locus">Os05g0161700</name>
    <name evidence="2" type="ORF">OSJNBa0034O12.18</name>
</gene>
<accession>Q0DKI2</accession>
<dbReference type="EMBL" id="AP008211">
    <property type="protein sequence ID" value="BAF16641.1"/>
    <property type="molecule type" value="Genomic_DNA"/>
</dbReference>
<sequence length="165" mass="17273">MASAPVSRAPLTMPAEMTSASIWRSAREAATTSARETDWPPPPSPPPSRSAGSASLSARKRSRDDDEVATSSPIRSVSPLNTPRSSAISRPPLPAGASRRVDGRRTSPAAPWSCPTPGASMATATATVSLTPAFAILLITTHQRLASKQQPNTIPLLSCLHDPML</sequence>
<reference evidence="3" key="8">
    <citation type="submission" date="2012-08" db="EMBL/GenBank/DDBJ databases">
        <title>The Second Rice Annotation Project Meeting (RAP2).</title>
        <authorList>
            <consortium name="The Rice Annotation Project (RAP)"/>
        </authorList>
    </citation>
    <scope>NUCLEOTIDE SEQUENCE</scope>
</reference>
<reference evidence="3" key="5">
    <citation type="journal article" date="2008" name="Nucleic Acids Res.">
        <title>The Rice Annotation Project Database (RAP-DB): 2008 update.</title>
        <authorList>
            <consortium name="The Rice Annotation Project (RAP)"/>
            <person name="Tanaka T."/>
            <person name="Antonio B.A."/>
            <person name="Kikuchi S."/>
            <person name="Matsumoto T."/>
            <person name="Nagamura Y."/>
            <person name="Numa H."/>
            <person name="Sakai H."/>
            <person name="Wu J."/>
            <person name="Itoh T."/>
            <person name="Sasaki T."/>
            <person name="Aono R."/>
            <person name="Fujii Y."/>
            <person name="Habara T."/>
            <person name="Harada E."/>
            <person name="Kanno M."/>
            <person name="Kawahara Y."/>
            <person name="Kawashima H."/>
            <person name="Kubooka H."/>
            <person name="Matsuya A."/>
            <person name="Nakaoka H."/>
            <person name="Saichi N."/>
            <person name="Sanbonmatsu R."/>
            <person name="Sato Y."/>
            <person name="Shinso Y."/>
            <person name="Suzuki M."/>
            <person name="Takeda J."/>
            <person name="Tanino M."/>
            <person name="Todokoro F."/>
            <person name="Yamaguchi K."/>
            <person name="Yamamoto N."/>
            <person name="Yamasaki C."/>
            <person name="Imanishi T."/>
            <person name="Okido T."/>
            <person name="Tada M."/>
            <person name="Ikeo K."/>
            <person name="Tateno Y."/>
            <person name="Gojobori T."/>
            <person name="Lin Y.C."/>
            <person name="Wei F.J."/>
            <person name="Hsing Y.I."/>
            <person name="Zhao Q."/>
            <person name="Han B."/>
            <person name="Kramer M.R."/>
            <person name="McCombie R.W."/>
            <person name="Lonsdale D."/>
            <person name="O'Donovan C.C."/>
            <person name="Whitfield E.J."/>
            <person name="Apweiler R."/>
            <person name="Koyanagi K.O."/>
            <person name="Khurana J.P."/>
            <person name="Raghuvanshi S."/>
            <person name="Singh N.K."/>
            <person name="Tyagi A.K."/>
            <person name="Haberer G."/>
            <person name="Fujisawa M."/>
            <person name="Hosokawa S."/>
            <person name="Ito Y."/>
            <person name="Ikawa H."/>
            <person name="Shibata M."/>
            <person name="Yamamoto M."/>
            <person name="Bruskiewich R.M."/>
            <person name="Hoen D.R."/>
            <person name="Bureau TE."/>
            <person name="Namiki N."/>
            <person name="Ohyanagi H."/>
            <person name="Sakai Y."/>
            <person name="Nobushima S."/>
            <person name="Sakata K."/>
            <person name="Barrero R.A."/>
            <person name="Sato Y."/>
            <person name="Souvorov A."/>
            <person name="Smith-White B."/>
            <person name="Tatusova T."/>
            <person name="An S."/>
            <person name="An G."/>
            <person name="OOta S."/>
            <person name="Fuks G."/>
            <person name="Messing J."/>
            <person name="Christie K.R."/>
            <person name="Lieberherr D."/>
            <person name="Kim H."/>
            <person name="Zuccolo A."/>
            <person name="Wing R.A."/>
            <person name="Nobuta K."/>
            <person name="Green P.J."/>
            <person name="Lu C."/>
            <person name="Meyers BC."/>
            <person name="Chaparro C."/>
            <person name="Piegu B."/>
            <person name="Panaud O."/>
            <person name="Echeverria M."/>
        </authorList>
    </citation>
    <scope>NUCLEOTIDE SEQUENCE</scope>
</reference>
<protein>
    <submittedName>
        <fullName evidence="3">Os05g0161700 protein</fullName>
    </submittedName>
</protein>
<evidence type="ECO:0000313" key="3">
    <source>
        <dbReference type="EMBL" id="BAF16641.1"/>
    </source>
</evidence>
<dbReference type="AlphaFoldDB" id="Q0DKI2"/>
<reference evidence="3 4" key="2">
    <citation type="journal article" date="2005" name="Nature">
        <title>The map-based sequence of the rice genome.</title>
        <authorList>
            <consortium name="International rice genome sequencing project (IRGSP)"/>
            <person name="Matsumoto T."/>
            <person name="Wu J."/>
            <person name="Kanamori H."/>
            <person name="Katayose Y."/>
            <person name="Fujisawa M."/>
            <person name="Namiki N."/>
            <person name="Mizuno H."/>
            <person name="Yamamoto K."/>
            <person name="Antonio B.A."/>
            <person name="Baba T."/>
            <person name="Sakata K."/>
            <person name="Nagamura Y."/>
            <person name="Aoki H."/>
            <person name="Arikawa K."/>
            <person name="Arita K."/>
            <person name="Bito T."/>
            <person name="Chiden Y."/>
            <person name="Fujitsuka N."/>
            <person name="Fukunaka R."/>
            <person name="Hamada M."/>
            <person name="Harada C."/>
            <person name="Hayashi A."/>
            <person name="Hijishita S."/>
            <person name="Honda M."/>
            <person name="Hosokawa S."/>
            <person name="Ichikawa Y."/>
            <person name="Idonuma A."/>
            <person name="Iijima M."/>
            <person name="Ikeda M."/>
            <person name="Ikeno M."/>
            <person name="Ito K."/>
            <person name="Ito S."/>
            <person name="Ito T."/>
            <person name="Ito Y."/>
            <person name="Ito Y."/>
            <person name="Iwabuchi A."/>
            <person name="Kamiya K."/>
            <person name="Karasawa W."/>
            <person name="Kurita K."/>
            <person name="Katagiri S."/>
            <person name="Kikuta A."/>
            <person name="Kobayashi H."/>
            <person name="Kobayashi N."/>
            <person name="Machita K."/>
            <person name="Maehara T."/>
            <person name="Masukawa M."/>
            <person name="Mizubayashi T."/>
            <person name="Mukai Y."/>
            <person name="Nagasaki H."/>
            <person name="Nagata Y."/>
            <person name="Naito S."/>
            <person name="Nakashima M."/>
            <person name="Nakama Y."/>
            <person name="Nakamichi Y."/>
            <person name="Nakamura M."/>
            <person name="Meguro A."/>
            <person name="Negishi M."/>
            <person name="Ohta I."/>
            <person name="Ohta T."/>
            <person name="Okamoto M."/>
            <person name="Ono N."/>
            <person name="Saji S."/>
            <person name="Sakaguchi M."/>
            <person name="Sakai K."/>
            <person name="Shibata M."/>
            <person name="Shimokawa T."/>
            <person name="Song J."/>
            <person name="Takazaki Y."/>
            <person name="Terasawa K."/>
            <person name="Tsugane M."/>
            <person name="Tsuji K."/>
            <person name="Ueda S."/>
            <person name="Waki K."/>
            <person name="Yamagata H."/>
            <person name="Yamamoto M."/>
            <person name="Yamamoto S."/>
            <person name="Yamane H."/>
            <person name="Yoshiki S."/>
            <person name="Yoshihara R."/>
            <person name="Yukawa K."/>
            <person name="Zhong H."/>
            <person name="Yano M."/>
            <person name="Yuan Q."/>
            <person name="Ouyang S."/>
            <person name="Liu J."/>
            <person name="Jones K.M."/>
            <person name="Gansberger K."/>
            <person name="Moffat K."/>
            <person name="Hill J."/>
            <person name="Bera J."/>
            <person name="Fadrosh D."/>
            <person name="Jin S."/>
            <person name="Johri S."/>
            <person name="Kim M."/>
            <person name="Overton L."/>
            <person name="Reardon M."/>
            <person name="Tsitrin T."/>
            <person name="Vuong H."/>
            <person name="Weaver B."/>
            <person name="Ciecko A."/>
            <person name="Tallon L."/>
            <person name="Jackson J."/>
            <person name="Pai G."/>
            <person name="Aken S.V."/>
            <person name="Utterback T."/>
            <person name="Reidmuller S."/>
            <person name="Feldblyum T."/>
            <person name="Hsiao J."/>
            <person name="Zismann V."/>
            <person name="Iobst S."/>
            <person name="de Vazeille A.R."/>
            <person name="Buell C.R."/>
            <person name="Ying K."/>
            <person name="Li Y."/>
            <person name="Lu T."/>
            <person name="Huang Y."/>
            <person name="Zhao Q."/>
            <person name="Feng Q."/>
            <person name="Zhang L."/>
            <person name="Zhu J."/>
            <person name="Weng Q."/>
            <person name="Mu J."/>
            <person name="Lu Y."/>
            <person name="Fan D."/>
            <person name="Liu Y."/>
            <person name="Guan J."/>
            <person name="Zhang Y."/>
            <person name="Yu S."/>
            <person name="Liu X."/>
            <person name="Zhang Y."/>
            <person name="Hong G."/>
            <person name="Han B."/>
            <person name="Choisne N."/>
            <person name="Demange N."/>
            <person name="Orjeda G."/>
            <person name="Samain S."/>
            <person name="Cattolico L."/>
            <person name="Pelletier E."/>
            <person name="Couloux A."/>
            <person name="Segurens B."/>
            <person name="Wincker P."/>
            <person name="D'Hont A."/>
            <person name="Scarpelli C."/>
            <person name="Weissenbach J."/>
            <person name="Salanoubat M."/>
            <person name="Quetier F."/>
            <person name="Yu Y."/>
            <person name="Kim H.R."/>
            <person name="Rambo T."/>
            <person name="Currie J."/>
            <person name="Collura K."/>
            <person name="Luo M."/>
            <person name="Yang T."/>
            <person name="Ammiraju J.S.S."/>
            <person name="Engler F."/>
            <person name="Soderlund C."/>
            <person name="Wing R.A."/>
            <person name="Palmer L.E."/>
            <person name="de la Bastide M."/>
            <person name="Spiegel L."/>
            <person name="Nascimento L."/>
            <person name="Zutavern T."/>
            <person name="O'Shaughnessy A."/>
            <person name="Dike S."/>
            <person name="Dedhia N."/>
            <person name="Preston R."/>
            <person name="Balija V."/>
            <person name="McCombie W.R."/>
            <person name="Chow T."/>
            <person name="Chen H."/>
            <person name="Chung M."/>
            <person name="Chen C."/>
            <person name="Shaw J."/>
            <person name="Wu H."/>
            <person name="Hsiao K."/>
            <person name="Chao Y."/>
            <person name="Chu M."/>
            <person name="Cheng C."/>
            <person name="Hour A."/>
            <person name="Lee P."/>
            <person name="Lin S."/>
            <person name="Lin Y."/>
            <person name="Liou J."/>
            <person name="Liu S."/>
            <person name="Hsing Y."/>
            <person name="Raghuvanshi S."/>
            <person name="Mohanty A."/>
            <person name="Bharti A.K."/>
            <person name="Gaur A."/>
            <person name="Gupta V."/>
            <person name="Kumar D."/>
            <person name="Ravi V."/>
            <person name="Vij S."/>
            <person name="Kapur A."/>
            <person name="Khurana P."/>
            <person name="Khurana P."/>
            <person name="Khurana J.P."/>
            <person name="Tyagi A.K."/>
            <person name="Gaikwad K."/>
            <person name="Singh A."/>
            <person name="Dalal V."/>
            <person name="Srivastava S."/>
            <person name="Dixit A."/>
            <person name="Pal A.K."/>
            <person name="Ghazi I.A."/>
            <person name="Yadav M."/>
            <person name="Pandit A."/>
            <person name="Bhargava A."/>
            <person name="Sureshbabu K."/>
            <person name="Batra K."/>
            <person name="Sharma T.R."/>
            <person name="Mohapatra T."/>
            <person name="Singh N.K."/>
            <person name="Messing J."/>
            <person name="Nelson A.B."/>
            <person name="Fuks G."/>
            <person name="Kavchok S."/>
            <person name="Keizer G."/>
            <person name="Linton E."/>
            <person name="Llaca V."/>
            <person name="Song R."/>
            <person name="Tanyolac B."/>
            <person name="Young S."/>
            <person name="Ho-Il K."/>
            <person name="Hahn J.H."/>
            <person name="Sangsakoo G."/>
            <person name="Vanavichit A."/>
            <person name="de Mattos Luiz.A.T."/>
            <person name="Zimmer P.D."/>
            <person name="Malone G."/>
            <person name="Dellagostin O."/>
            <person name="de Oliveira A.C."/>
            <person name="Bevan M."/>
            <person name="Bancroft I."/>
            <person name="Minx P."/>
            <person name="Cordum H."/>
            <person name="Wilson R."/>
            <person name="Cheng Z."/>
            <person name="Jin W."/>
            <person name="Jiang J."/>
            <person name="Leong S.A."/>
            <person name="Iwama H."/>
            <person name="Gojobori T."/>
            <person name="Itoh T."/>
            <person name="Niimura Y."/>
            <person name="Fujii Y."/>
            <person name="Habara T."/>
            <person name="Sakai H."/>
            <person name="Sato Y."/>
            <person name="Wilson G."/>
            <person name="Kumar K."/>
            <person name="McCouch S."/>
            <person name="Juretic N."/>
            <person name="Hoen D."/>
            <person name="Wright S."/>
            <person name="Bruskiewich R."/>
            <person name="Bureau T."/>
            <person name="Miyao A."/>
            <person name="Hirochika H."/>
            <person name="Nishikawa T."/>
            <person name="Kadowaki K."/>
            <person name="Sugiura M."/>
            <person name="Burr B."/>
            <person name="Sasaki T."/>
        </authorList>
    </citation>
    <scope>NUCLEOTIDE SEQUENCE [LARGE SCALE GENOMIC DNA]</scope>
    <source>
        <strain evidence="4">cv. Nipponbare</strain>
    </source>
</reference>
<reference evidence="4" key="6">
    <citation type="journal article" date="2008" name="Nucleic Acids Res.">
        <title>The rice annotation project database (RAP-DB): 2008 update.</title>
        <authorList>
            <consortium name="The rice annotation project (RAP)"/>
        </authorList>
    </citation>
    <scope>GENOME REANNOTATION</scope>
    <source>
        <strain evidence="4">cv. Nipponbare</strain>
    </source>
</reference>
<evidence type="ECO:0000256" key="1">
    <source>
        <dbReference type="SAM" id="MobiDB-lite"/>
    </source>
</evidence>
<reference evidence="3" key="4">
    <citation type="journal article" date="2007" name="Genome Res.">
        <title>Curated Genome Annotation of Oryza sativa ssp. japonica and Comparative Genome Analysis with Arabidopsis thaliana.</title>
        <authorList>
            <consortium name="The Rice Annotation Project (RAP)"/>
            <person name="Itoh T."/>
            <person name="Tanaka T."/>
            <person name="Barrero R.A."/>
            <person name="Yamasaki C."/>
            <person name="Fujii Y."/>
            <person name="Hilton P.B."/>
            <person name="Antonio B.A."/>
            <person name="Aono H."/>
            <person name="Apweiler R."/>
            <person name="Bruskiewich R."/>
            <person name="Bureau T."/>
            <person name="Burr F."/>
            <person name="Costa de Oliveira A."/>
            <person name="Fuks G."/>
            <person name="Habara T."/>
            <person name="Haberer G."/>
            <person name="Han B."/>
            <person name="Harada E."/>
            <person name="Hiraki A.T."/>
            <person name="Hirochika H."/>
            <person name="Hoen D."/>
            <person name="Hokari H."/>
            <person name="Hosokawa S."/>
            <person name="Hsing Y."/>
            <person name="Ikawa H."/>
            <person name="Ikeo K."/>
            <person name="Imanishi T."/>
            <person name="Ito Y."/>
            <person name="Jaiswal P."/>
            <person name="Kanno M."/>
            <person name="Kawahara Y."/>
            <person name="Kawamura T."/>
            <person name="Kawashima H."/>
            <person name="Khurana J.P."/>
            <person name="Kikuchi S."/>
            <person name="Komatsu S."/>
            <person name="Koyanagi K.O."/>
            <person name="Kubooka H."/>
            <person name="Lieberherr D."/>
            <person name="Lin Y.C."/>
            <person name="Lonsdale D."/>
            <person name="Matsumoto T."/>
            <person name="Matsuya A."/>
            <person name="McCombie W.R."/>
            <person name="Messing J."/>
            <person name="Miyao A."/>
            <person name="Mulder N."/>
            <person name="Nagamura Y."/>
            <person name="Nam J."/>
            <person name="Namiki N."/>
            <person name="Numa H."/>
            <person name="Nurimoto S."/>
            <person name="O'donovan C."/>
            <person name="Ohyanagi H."/>
            <person name="Okido T."/>
            <person name="Oota S."/>
            <person name="Osato N."/>
            <person name="Palmer L.E."/>
            <person name="Quetier F."/>
            <person name="Raghuvanshi S."/>
            <person name="Saichi N."/>
            <person name="Sakai H."/>
            <person name="Sakai Y."/>
            <person name="Sakata K."/>
            <person name="Sakurai T."/>
            <person name="Sato F."/>
            <person name="Sato Y."/>
            <person name="Schoof H."/>
            <person name="Seki M."/>
            <person name="Shibata M."/>
            <person name="Shimizu Y."/>
            <person name="Shinozaki K."/>
            <person name="Shinso Y."/>
            <person name="Singh N.K."/>
            <person name="Smith-White B."/>
            <person name="Takeda J."/>
            <person name="Tanino M."/>
            <person name="Tatusova T."/>
            <person name="Thongjuea S."/>
            <person name="Todokoro F."/>
            <person name="Tsugane M."/>
            <person name="Tyagi A.K."/>
            <person name="Vanavichit A."/>
            <person name="Wang A."/>
            <person name="Wing R.A."/>
            <person name="Yamaguchi K."/>
            <person name="Yamamoto M."/>
            <person name="Yamamoto N."/>
            <person name="Yu Y."/>
            <person name="Zhang H."/>
            <person name="Zhao Q."/>
            <person name="Higo K."/>
            <person name="Burr B."/>
            <person name="Gojobori T."/>
            <person name="Sasaki T."/>
        </authorList>
    </citation>
    <scope>NUCLEOTIDE SEQUENCE</scope>
</reference>
<organism evidence="3 4">
    <name type="scientific">Oryza sativa subsp. japonica</name>
    <name type="common">Rice</name>
    <dbReference type="NCBI Taxonomy" id="39947"/>
    <lineage>
        <taxon>Eukaryota</taxon>
        <taxon>Viridiplantae</taxon>
        <taxon>Streptophyta</taxon>
        <taxon>Embryophyta</taxon>
        <taxon>Tracheophyta</taxon>
        <taxon>Spermatophyta</taxon>
        <taxon>Magnoliopsida</taxon>
        <taxon>Liliopsida</taxon>
        <taxon>Poales</taxon>
        <taxon>Poaceae</taxon>
        <taxon>BOP clade</taxon>
        <taxon>Oryzoideae</taxon>
        <taxon>Oryzeae</taxon>
        <taxon>Oryzinae</taxon>
        <taxon>Oryza</taxon>
        <taxon>Oryza sativa</taxon>
    </lineage>
</organism>
<dbReference type="Proteomes" id="UP000000763">
    <property type="component" value="Chromosome 5"/>
</dbReference>
<proteinExistence type="predicted"/>
<evidence type="ECO:0000313" key="2">
    <source>
        <dbReference type="EMBL" id="AAT93923.1"/>
    </source>
</evidence>
<reference evidence="3" key="7">
    <citation type="submission" date="2012-08" db="EMBL/GenBank/DDBJ databases">
        <title>Oryza sativa nipponbare(GA3) genomic DNA, chromosome 5.</title>
        <authorList>
            <consortium name="IRGSP(International Rice Genome Sequencing Project)"/>
        </authorList>
    </citation>
    <scope>NUCLEOTIDE SEQUENCE</scope>
</reference>
<dbReference type="KEGG" id="dosa:Os05g0161700"/>
<dbReference type="Gramene" id="Os05t0161700-01">
    <property type="protein sequence ID" value="Os05t0161700-01"/>
    <property type="gene ID" value="Os05g0161700"/>
</dbReference>
<feature type="compositionally biased region" description="Polar residues" evidence="1">
    <location>
        <begin position="69"/>
        <end position="88"/>
    </location>
</feature>
<name>Q0DKI2_ORYSJ</name>
<feature type="region of interest" description="Disordered" evidence="1">
    <location>
        <begin position="1"/>
        <end position="116"/>
    </location>
</feature>
<reference evidence="3" key="3">
    <citation type="journal article" date="2006" name="Nucleic Acids Res.">
        <title>The Rice Annotation Project Database (RAP-DB): hub for Oryza sativa ssp. japonica genome information.</title>
        <authorList>
            <person name="Ohyanagi H."/>
            <person name="Tanaka T."/>
            <person name="Sakai H."/>
            <person name="Shigemoto Y."/>
            <person name="Yamaguchi K."/>
            <person name="Habara T."/>
            <person name="Fujii Y."/>
            <person name="Antonio B.A."/>
            <person name="Nagamura Y."/>
            <person name="Imanishi T."/>
            <person name="Ikeo K."/>
            <person name="Itoh T."/>
            <person name="Gojobori T."/>
            <person name="Sasaki T."/>
        </authorList>
    </citation>
    <scope>NUCLEOTIDE SEQUENCE</scope>
</reference>
<feature type="compositionally biased region" description="Pro residues" evidence="1">
    <location>
        <begin position="39"/>
        <end position="48"/>
    </location>
</feature>
<evidence type="ECO:0000313" key="4">
    <source>
        <dbReference type="Proteomes" id="UP000000763"/>
    </source>
</evidence>
<dbReference type="EMBL" id="AC137614">
    <property type="protein sequence ID" value="AAT93923.1"/>
    <property type="molecule type" value="Genomic_DNA"/>
</dbReference>
<reference evidence="2" key="1">
    <citation type="submission" date="2004-08" db="EMBL/GenBank/DDBJ databases">
        <title>Oryza sativa BAC OSJNBa0034O12 genomic sequence.</title>
        <authorList>
            <person name="Chow T.-Y."/>
            <person name="Hsing Y.-I.C."/>
            <person name="Chen C.-S."/>
            <person name="Chen H.-H."/>
            <person name="Liu S.-M."/>
            <person name="Chao Y.-T."/>
            <person name="Chang S.-J."/>
            <person name="Chen H.-C."/>
            <person name="Chen S.-K."/>
            <person name="Chen T.-R."/>
            <person name="Chen Y.-L."/>
            <person name="Cheng C.-H."/>
            <person name="Chung C.-I."/>
            <person name="Han S.-Y."/>
            <person name="Hsiao S.-H."/>
            <person name="Hsiung J.-N."/>
            <person name="Hsu C.-H."/>
            <person name="Huang J.-J."/>
            <person name="Kau P.-I."/>
            <person name="Lee M.-C."/>
            <person name="Leu H.-L."/>
            <person name="Li Y.-F."/>
            <person name="Lin S.-J."/>
            <person name="Lin Y.-C."/>
            <person name="Wu S.-W."/>
            <person name="Yu C.-Y."/>
            <person name="Yu S.-W."/>
            <person name="Wu H.-P."/>
            <person name="Shaw J.-F."/>
        </authorList>
    </citation>
    <scope>NUCLEOTIDE SEQUENCE</scope>
</reference>